<comment type="caution">
    <text evidence="2">The sequence shown here is derived from an EMBL/GenBank/DDBJ whole genome shotgun (WGS) entry which is preliminary data.</text>
</comment>
<keyword evidence="1" id="KW-0812">Transmembrane</keyword>
<feature type="transmembrane region" description="Helical" evidence="1">
    <location>
        <begin position="92"/>
        <end position="111"/>
    </location>
</feature>
<feature type="transmembrane region" description="Helical" evidence="1">
    <location>
        <begin position="62"/>
        <end position="80"/>
    </location>
</feature>
<evidence type="ECO:0000256" key="1">
    <source>
        <dbReference type="SAM" id="Phobius"/>
    </source>
</evidence>
<gene>
    <name evidence="2" type="ORF">CDL12_13762</name>
</gene>
<proteinExistence type="predicted"/>
<keyword evidence="1" id="KW-0472">Membrane</keyword>
<dbReference type="AlphaFoldDB" id="A0A2G9H7X0"/>
<evidence type="ECO:0000313" key="2">
    <source>
        <dbReference type="EMBL" id="PIN13615.1"/>
    </source>
</evidence>
<reference evidence="3" key="1">
    <citation type="journal article" date="2018" name="Gigascience">
        <title>Genome assembly of the Pink Ipe (Handroanthus impetiginosus, Bignoniaceae), a highly valued, ecologically keystone Neotropical timber forest tree.</title>
        <authorList>
            <person name="Silva-Junior O.B."/>
            <person name="Grattapaglia D."/>
            <person name="Novaes E."/>
            <person name="Collevatti R.G."/>
        </authorList>
    </citation>
    <scope>NUCLEOTIDE SEQUENCE [LARGE SCALE GENOMIC DNA]</scope>
    <source>
        <strain evidence="3">cv. UFG-1</strain>
    </source>
</reference>
<accession>A0A2G9H7X0</accession>
<name>A0A2G9H7X0_9LAMI</name>
<organism evidence="2 3">
    <name type="scientific">Handroanthus impetiginosus</name>
    <dbReference type="NCBI Taxonomy" id="429701"/>
    <lineage>
        <taxon>Eukaryota</taxon>
        <taxon>Viridiplantae</taxon>
        <taxon>Streptophyta</taxon>
        <taxon>Embryophyta</taxon>
        <taxon>Tracheophyta</taxon>
        <taxon>Spermatophyta</taxon>
        <taxon>Magnoliopsida</taxon>
        <taxon>eudicotyledons</taxon>
        <taxon>Gunneridae</taxon>
        <taxon>Pentapetalae</taxon>
        <taxon>asterids</taxon>
        <taxon>lamiids</taxon>
        <taxon>Lamiales</taxon>
        <taxon>Bignoniaceae</taxon>
        <taxon>Crescentiina</taxon>
        <taxon>Tabebuia alliance</taxon>
        <taxon>Handroanthus</taxon>
    </lineage>
</organism>
<evidence type="ECO:0000313" key="3">
    <source>
        <dbReference type="Proteomes" id="UP000231279"/>
    </source>
</evidence>
<protein>
    <submittedName>
        <fullName evidence="2">Uncharacterized protein</fullName>
    </submittedName>
</protein>
<dbReference type="Proteomes" id="UP000231279">
    <property type="component" value="Unassembled WGS sequence"/>
</dbReference>
<dbReference type="EMBL" id="NKXS01002444">
    <property type="protein sequence ID" value="PIN13615.1"/>
    <property type="molecule type" value="Genomic_DNA"/>
</dbReference>
<keyword evidence="1" id="KW-1133">Transmembrane helix</keyword>
<keyword evidence="3" id="KW-1185">Reference proteome</keyword>
<sequence>MKTSIKLHTNHVLHSTLFWSVRASWFYLYEEFHSFQHSTVSFLFFKHCCNESRLCYFNNPDLWCSVILSYLLYVTLFTSLERCRYDANKLKRIRILSFFKFNISILIQFYVTTILCVF</sequence>